<gene>
    <name evidence="1" type="ORF">CSOJ01_12093</name>
</gene>
<dbReference type="AlphaFoldDB" id="A0A8H6IWL8"/>
<protein>
    <submittedName>
        <fullName evidence="1">Uncharacterized protein</fullName>
    </submittedName>
</protein>
<name>A0A8H6IWL8_9PEZI</name>
<reference evidence="1 2" key="1">
    <citation type="journal article" date="2020" name="Phytopathology">
        <title>Genome Sequence Resources of Colletotrichum truncatum, C. plurivorum, C. musicola, and C. sojae: Four Species Pathogenic to Soybean (Glycine max).</title>
        <authorList>
            <person name="Rogerio F."/>
            <person name="Boufleur T.R."/>
            <person name="Ciampi-Guillardi M."/>
            <person name="Sukno S.A."/>
            <person name="Thon M.R."/>
            <person name="Massola Junior N.S."/>
            <person name="Baroncelli R."/>
        </authorList>
    </citation>
    <scope>NUCLEOTIDE SEQUENCE [LARGE SCALE GENOMIC DNA]</scope>
    <source>
        <strain evidence="1 2">LFN0009</strain>
    </source>
</reference>
<accession>A0A8H6IWL8</accession>
<evidence type="ECO:0000313" key="2">
    <source>
        <dbReference type="Proteomes" id="UP000652219"/>
    </source>
</evidence>
<comment type="caution">
    <text evidence="1">The sequence shown here is derived from an EMBL/GenBank/DDBJ whole genome shotgun (WGS) entry which is preliminary data.</text>
</comment>
<dbReference type="EMBL" id="WIGN01000299">
    <property type="protein sequence ID" value="KAF6800997.1"/>
    <property type="molecule type" value="Genomic_DNA"/>
</dbReference>
<organism evidence="1 2">
    <name type="scientific">Colletotrichum sojae</name>
    <dbReference type="NCBI Taxonomy" id="2175907"/>
    <lineage>
        <taxon>Eukaryota</taxon>
        <taxon>Fungi</taxon>
        <taxon>Dikarya</taxon>
        <taxon>Ascomycota</taxon>
        <taxon>Pezizomycotina</taxon>
        <taxon>Sordariomycetes</taxon>
        <taxon>Hypocreomycetidae</taxon>
        <taxon>Glomerellales</taxon>
        <taxon>Glomerellaceae</taxon>
        <taxon>Colletotrichum</taxon>
        <taxon>Colletotrichum orchidearum species complex</taxon>
    </lineage>
</organism>
<keyword evidence="2" id="KW-1185">Reference proteome</keyword>
<proteinExistence type="predicted"/>
<evidence type="ECO:0000313" key="1">
    <source>
        <dbReference type="EMBL" id="KAF6800997.1"/>
    </source>
</evidence>
<sequence>MGRGRNRGRALKSFIDEIPEAKLENFPGSQQTLYRDENFRLDMQGMTSNDEWNLQIQVNYKPKITSLNELAPDTVAGPVLVSKAALLTADHQIQAAFKASSRI</sequence>
<dbReference type="Proteomes" id="UP000652219">
    <property type="component" value="Unassembled WGS sequence"/>
</dbReference>